<evidence type="ECO:0000313" key="2">
    <source>
        <dbReference type="Proteomes" id="UP000298347"/>
    </source>
</evidence>
<proteinExistence type="predicted"/>
<dbReference type="AlphaFoldDB" id="A0A4Z0GSR0"/>
<dbReference type="Proteomes" id="UP000298347">
    <property type="component" value="Unassembled WGS sequence"/>
</dbReference>
<accession>A0A4Z0GSR0</accession>
<keyword evidence="2" id="KW-1185">Reference proteome</keyword>
<dbReference type="InterPro" id="IPR008792">
    <property type="entry name" value="PQQD"/>
</dbReference>
<organism evidence="1 2">
    <name type="scientific">Sporolactobacillus shoreae</name>
    <dbReference type="NCBI Taxonomy" id="1465501"/>
    <lineage>
        <taxon>Bacteria</taxon>
        <taxon>Bacillati</taxon>
        <taxon>Bacillota</taxon>
        <taxon>Bacilli</taxon>
        <taxon>Bacillales</taxon>
        <taxon>Sporolactobacillaceae</taxon>
        <taxon>Sporolactobacillus</taxon>
    </lineage>
</organism>
<evidence type="ECO:0000313" key="1">
    <source>
        <dbReference type="EMBL" id="TGA99967.1"/>
    </source>
</evidence>
<comment type="caution">
    <text evidence="1">The sequence shown here is derived from an EMBL/GenBank/DDBJ whole genome shotgun (WGS) entry which is preliminary data.</text>
</comment>
<protein>
    <submittedName>
        <fullName evidence="1">PqqD family protein</fullName>
    </submittedName>
</protein>
<dbReference type="EMBL" id="SRJD01000002">
    <property type="protein sequence ID" value="TGA99967.1"/>
    <property type="molecule type" value="Genomic_DNA"/>
</dbReference>
<gene>
    <name evidence="1" type="ORF">E4665_03185</name>
</gene>
<name>A0A4Z0GSR0_9BACL</name>
<dbReference type="Pfam" id="PF05402">
    <property type="entry name" value="PqqD"/>
    <property type="match status" value="1"/>
</dbReference>
<dbReference type="OrthoDB" id="2882895at2"/>
<reference evidence="1 2" key="1">
    <citation type="journal article" date="2015" name="Int. J. Syst. Evol. Microbiol.">
        <title>Sporolactobacillus shoreae sp. nov. and Sporolactobacillus spathodeae sp. nov., two spore-forming lactic acid bacteria isolated from tree barks in Thailand.</title>
        <authorList>
            <person name="Thamacharoensuk T."/>
            <person name="Kitahara M."/>
            <person name="Ohkuma M."/>
            <person name="Thongchul N."/>
            <person name="Tanasupawat S."/>
        </authorList>
    </citation>
    <scope>NUCLEOTIDE SEQUENCE [LARGE SCALE GENOMIC DNA]</scope>
    <source>
        <strain evidence="1 2">BK92</strain>
    </source>
</reference>
<sequence>METYYIRKKDRDTVEVEDEDSLMIIDTDVSTVTRLNGTGSQCWALLKERQSSESLARSLLTEQKQVTGDNELSRLSSDIQIFLDEMVHCGLIENEG</sequence>
<dbReference type="RefSeq" id="WP_135347362.1">
    <property type="nucleotide sequence ID" value="NZ_SRJD01000002.1"/>
</dbReference>